<accession>A0A371EEK3</accession>
<name>A0A371EEK3_MUCPR</name>
<feature type="non-terminal residue" evidence="1">
    <location>
        <position position="1"/>
    </location>
</feature>
<proteinExistence type="predicted"/>
<dbReference type="Proteomes" id="UP000257109">
    <property type="component" value="Unassembled WGS sequence"/>
</dbReference>
<organism evidence="1 2">
    <name type="scientific">Mucuna pruriens</name>
    <name type="common">Velvet bean</name>
    <name type="synonym">Dolichos pruriens</name>
    <dbReference type="NCBI Taxonomy" id="157652"/>
    <lineage>
        <taxon>Eukaryota</taxon>
        <taxon>Viridiplantae</taxon>
        <taxon>Streptophyta</taxon>
        <taxon>Embryophyta</taxon>
        <taxon>Tracheophyta</taxon>
        <taxon>Spermatophyta</taxon>
        <taxon>Magnoliopsida</taxon>
        <taxon>eudicotyledons</taxon>
        <taxon>Gunneridae</taxon>
        <taxon>Pentapetalae</taxon>
        <taxon>rosids</taxon>
        <taxon>fabids</taxon>
        <taxon>Fabales</taxon>
        <taxon>Fabaceae</taxon>
        <taxon>Papilionoideae</taxon>
        <taxon>50 kb inversion clade</taxon>
        <taxon>NPAAA clade</taxon>
        <taxon>indigoferoid/millettioid clade</taxon>
        <taxon>Phaseoleae</taxon>
        <taxon>Mucuna</taxon>
    </lineage>
</organism>
<comment type="caution">
    <text evidence="1">The sequence shown here is derived from an EMBL/GenBank/DDBJ whole genome shotgun (WGS) entry which is preliminary data.</text>
</comment>
<gene>
    <name evidence="1" type="ORF">CR513_57031</name>
</gene>
<keyword evidence="2" id="KW-1185">Reference proteome</keyword>
<sequence>MTKIIAEDTLITNLSDALTFIVETTYPYILQNKFDPTYFQDKIIDMLSDYMLKLIPEEAKTYLSSDSPCTMNEDVDNSGMCKLYVVLPKVINYSNFKILICDNNKKISYTTSNVIYKEVFGNL</sequence>
<dbReference type="EMBL" id="QJKJ01014392">
    <property type="protein sequence ID" value="RDX64419.1"/>
    <property type="molecule type" value="Genomic_DNA"/>
</dbReference>
<reference evidence="1" key="1">
    <citation type="submission" date="2018-05" db="EMBL/GenBank/DDBJ databases">
        <title>Draft genome of Mucuna pruriens seed.</title>
        <authorList>
            <person name="Nnadi N.E."/>
            <person name="Vos R."/>
            <person name="Hasami M.H."/>
            <person name="Devisetty U.K."/>
            <person name="Aguiy J.C."/>
        </authorList>
    </citation>
    <scope>NUCLEOTIDE SEQUENCE [LARGE SCALE GENOMIC DNA]</scope>
    <source>
        <strain evidence="1">JCA_2017</strain>
    </source>
</reference>
<dbReference type="AlphaFoldDB" id="A0A371EEK3"/>
<evidence type="ECO:0000313" key="1">
    <source>
        <dbReference type="EMBL" id="RDX64419.1"/>
    </source>
</evidence>
<dbReference type="OrthoDB" id="1726813at2759"/>
<protein>
    <submittedName>
        <fullName evidence="1">Uncharacterized protein</fullName>
    </submittedName>
</protein>
<feature type="non-terminal residue" evidence="1">
    <location>
        <position position="123"/>
    </location>
</feature>
<evidence type="ECO:0000313" key="2">
    <source>
        <dbReference type="Proteomes" id="UP000257109"/>
    </source>
</evidence>